<dbReference type="SMART" id="SM00893">
    <property type="entry name" value="ETF"/>
    <property type="match status" value="1"/>
</dbReference>
<dbReference type="KEGG" id="doe:DENOEST_2115"/>
<dbReference type="InterPro" id="IPR014730">
    <property type="entry name" value="ETF_a/b_N"/>
</dbReference>
<dbReference type="PIRSF" id="PIRSF000090">
    <property type="entry name" value="Beta-ETF"/>
    <property type="match status" value="1"/>
</dbReference>
<evidence type="ECO:0000256" key="1">
    <source>
        <dbReference type="ARBA" id="ARBA00022982"/>
    </source>
</evidence>
<feature type="domain" description="Electron transfer flavoprotein alpha/beta-subunit N-terminal" evidence="2">
    <location>
        <begin position="31"/>
        <end position="220"/>
    </location>
</feature>
<evidence type="ECO:0000313" key="4">
    <source>
        <dbReference type="Proteomes" id="UP000515733"/>
    </source>
</evidence>
<dbReference type="PANTHER" id="PTHR21294">
    <property type="entry name" value="ELECTRON TRANSFER FLAVOPROTEIN BETA-SUBUNIT"/>
    <property type="match status" value="1"/>
</dbReference>
<organism evidence="3 4">
    <name type="scientific">Denitratisoma oestradiolicum</name>
    <dbReference type="NCBI Taxonomy" id="311182"/>
    <lineage>
        <taxon>Bacteria</taxon>
        <taxon>Pseudomonadati</taxon>
        <taxon>Pseudomonadota</taxon>
        <taxon>Betaproteobacteria</taxon>
        <taxon>Nitrosomonadales</taxon>
        <taxon>Sterolibacteriaceae</taxon>
        <taxon>Denitratisoma</taxon>
    </lineage>
</organism>
<dbReference type="AlphaFoldDB" id="A0A6S6XTF8"/>
<dbReference type="Gene3D" id="3.40.50.620">
    <property type="entry name" value="HUPs"/>
    <property type="match status" value="1"/>
</dbReference>
<dbReference type="Proteomes" id="UP000515733">
    <property type="component" value="Chromosome"/>
</dbReference>
<proteinExistence type="predicted"/>
<dbReference type="RefSeq" id="WP_183148233.1">
    <property type="nucleotide sequence ID" value="NZ_LR778301.1"/>
</dbReference>
<name>A0A6S6XTF8_9PROT</name>
<dbReference type="GO" id="GO:0009055">
    <property type="term" value="F:electron transfer activity"/>
    <property type="evidence" value="ECO:0007669"/>
    <property type="project" value="InterPro"/>
</dbReference>
<dbReference type="InterPro" id="IPR014729">
    <property type="entry name" value="Rossmann-like_a/b/a_fold"/>
</dbReference>
<protein>
    <submittedName>
        <fullName evidence="3">Putative Electron transfer flavoprotein, beta subunit</fullName>
    </submittedName>
</protein>
<dbReference type="SUPFAM" id="SSF52402">
    <property type="entry name" value="Adenine nucleotide alpha hydrolases-like"/>
    <property type="match status" value="1"/>
</dbReference>
<sequence length="265" mass="27564">MRIVVCVKEVLDPNAVNNYVLAGNLKFAADGKTPEAAAVPRLINGFDEQAMEAALRLKDAGAECSIVAVSIGQDLKDLLKHCAALGADEIVAIDPGSTALDGQVIANLISAYVKSSGGADLILCGRQASDDDQGVVPILIAEQLGMAVAPLARAVELNGSTLKVTRATPDGDEVVEGQTPAVITVSNELGTPRFPSAKAKMAARKMAPTELAASSLLPADKLQPLVVLTKQFVPEVQGNCEFISGSSPADIAQQLLTKLRSEKII</sequence>
<dbReference type="Pfam" id="PF01012">
    <property type="entry name" value="ETF"/>
    <property type="match status" value="1"/>
</dbReference>
<evidence type="ECO:0000259" key="2">
    <source>
        <dbReference type="SMART" id="SM00893"/>
    </source>
</evidence>
<reference evidence="3 4" key="1">
    <citation type="submission" date="2020-03" db="EMBL/GenBank/DDBJ databases">
        <authorList>
            <consortium name="Genoscope - CEA"/>
            <person name="William W."/>
        </authorList>
    </citation>
    <scope>NUCLEOTIDE SEQUENCE [LARGE SCALE GENOMIC DNA]</scope>
    <source>
        <strain evidence="4">DSM 16959</strain>
    </source>
</reference>
<dbReference type="InterPro" id="IPR012255">
    <property type="entry name" value="ETF_b"/>
</dbReference>
<dbReference type="PANTHER" id="PTHR21294:SF17">
    <property type="entry name" value="PROTEIN FIXA"/>
    <property type="match status" value="1"/>
</dbReference>
<keyword evidence="4" id="KW-1185">Reference proteome</keyword>
<keyword evidence="1" id="KW-0249">Electron transport</keyword>
<evidence type="ECO:0000313" key="3">
    <source>
        <dbReference type="EMBL" id="CAB1369280.1"/>
    </source>
</evidence>
<dbReference type="EMBL" id="LR778301">
    <property type="protein sequence ID" value="CAB1369280.1"/>
    <property type="molecule type" value="Genomic_DNA"/>
</dbReference>
<accession>A0A6S6XTF8</accession>
<gene>
    <name evidence="3" type="ORF">DENOEST_2115</name>
</gene>
<keyword evidence="1" id="KW-0813">Transport</keyword>